<feature type="chain" id="PRO_5028993478" evidence="1">
    <location>
        <begin position="25"/>
        <end position="293"/>
    </location>
</feature>
<evidence type="ECO:0000259" key="2">
    <source>
        <dbReference type="Pfam" id="PF07833"/>
    </source>
</evidence>
<dbReference type="SUPFAM" id="SSF55383">
    <property type="entry name" value="Copper amine oxidase, domain N"/>
    <property type="match status" value="1"/>
</dbReference>
<dbReference type="InterPro" id="IPR036582">
    <property type="entry name" value="Mao_N_sf"/>
</dbReference>
<accession>A0A7G9B3L1</accession>
<proteinExistence type="predicted"/>
<dbReference type="KEGG" id="ohi:H8790_11980"/>
<dbReference type="Gene3D" id="3.30.457.10">
    <property type="entry name" value="Copper amine oxidase-like, N-terminal domain"/>
    <property type="match status" value="1"/>
</dbReference>
<sequence>MKKTVVSASLSLALAAVMGLSALAADAGLISPAAGNSADTAPERTYTIQVNGEDTGIQACVMVPLRAIAEKLGFQVTWSNGTVLVDNGVMHTTVTIGKDSYIVTTSNPDLVGMSAPFSLGAAPYVTDGVTYVPLGLFDALLGSKEGTIAVEGSKILIHTDSGSTELANPFTDCTTLKEAQDLAGFSITVPEASSACKETRIRVIKGSLIEVVYANGEEELCIRKGSGSGDVSGDYNFYAQTKSVTVDGLQVTMKGADGEIRLATWSSGGYTFAVSSSQGVSASEMTNFIQAVK</sequence>
<reference evidence="3 4" key="1">
    <citation type="submission" date="2020-08" db="EMBL/GenBank/DDBJ databases">
        <authorList>
            <person name="Liu C."/>
            <person name="Sun Q."/>
        </authorList>
    </citation>
    <scope>NUCLEOTIDE SEQUENCE [LARGE SCALE GENOMIC DNA]</scope>
    <source>
        <strain evidence="3 4">NSJ-62</strain>
    </source>
</reference>
<evidence type="ECO:0000313" key="4">
    <source>
        <dbReference type="Proteomes" id="UP000515960"/>
    </source>
</evidence>
<organism evidence="3 4">
    <name type="scientific">Oscillibacter hominis</name>
    <dbReference type="NCBI Taxonomy" id="2763056"/>
    <lineage>
        <taxon>Bacteria</taxon>
        <taxon>Bacillati</taxon>
        <taxon>Bacillota</taxon>
        <taxon>Clostridia</taxon>
        <taxon>Eubacteriales</taxon>
        <taxon>Oscillospiraceae</taxon>
        <taxon>Oscillibacter</taxon>
    </lineage>
</organism>
<feature type="signal peptide" evidence="1">
    <location>
        <begin position="1"/>
        <end position="24"/>
    </location>
</feature>
<dbReference type="RefSeq" id="WP_187332743.1">
    <property type="nucleotide sequence ID" value="NZ_CP060490.1"/>
</dbReference>
<dbReference type="InterPro" id="IPR012854">
    <property type="entry name" value="Cu_amine_oxidase-like_N"/>
</dbReference>
<protein>
    <submittedName>
        <fullName evidence="3">Copper amine oxidase N-terminal domain-containing protein</fullName>
    </submittedName>
</protein>
<keyword evidence="4" id="KW-1185">Reference proteome</keyword>
<name>A0A7G9B3L1_9FIRM</name>
<dbReference type="Proteomes" id="UP000515960">
    <property type="component" value="Chromosome"/>
</dbReference>
<dbReference type="Pfam" id="PF07833">
    <property type="entry name" value="Cu_amine_oxidN1"/>
    <property type="match status" value="1"/>
</dbReference>
<dbReference type="AlphaFoldDB" id="A0A7G9B3L1"/>
<feature type="domain" description="Copper amine oxidase-like N-terminal" evidence="2">
    <location>
        <begin position="61"/>
        <end position="142"/>
    </location>
</feature>
<dbReference type="EMBL" id="CP060490">
    <property type="protein sequence ID" value="QNL44142.1"/>
    <property type="molecule type" value="Genomic_DNA"/>
</dbReference>
<evidence type="ECO:0000256" key="1">
    <source>
        <dbReference type="SAM" id="SignalP"/>
    </source>
</evidence>
<gene>
    <name evidence="3" type="ORF">H8790_11980</name>
</gene>
<keyword evidence="1" id="KW-0732">Signal</keyword>
<evidence type="ECO:0000313" key="3">
    <source>
        <dbReference type="EMBL" id="QNL44142.1"/>
    </source>
</evidence>